<evidence type="ECO:0000313" key="1">
    <source>
        <dbReference type="EMBL" id="WQJ51104.1"/>
    </source>
</evidence>
<name>A0ABZ0YZ50_9CAUD</name>
<organism evidence="1 2">
    <name type="scientific">phage Lak_Megaphage_RVC_AP3_GC26</name>
    <dbReference type="NCBI Taxonomy" id="3109225"/>
    <lineage>
        <taxon>Viruses</taxon>
        <taxon>Duplodnaviria</taxon>
        <taxon>Heunggongvirae</taxon>
        <taxon>Uroviricota</taxon>
        <taxon>Caudoviricetes</taxon>
        <taxon>Caudoviricetes code 15 clade</taxon>
    </lineage>
</organism>
<sequence>METITSKTGVIYYNYDDDDFQYDENKKYYTSSLRYKTYYVGDPRNKILVTWYVYYEVDKDENVTNNLIDVDLIYNIKNLTTGETLKNKSADETVEYINSFTQKQLDEQEDNNEEFVNTTGHTEQSEEDLEEYTGASLFDESNIIEEDMYGVSVQDNEYHQGKETDVNQQIKDTVALQDVTTLAAASVQNAEDEDIVKNVTNTVTEDEDGTRTSKNTLDAAIGLTASVDQFGHYLLKGGTCPVCGKHIDFMPGNGYCSLICAAKDLLKKVTETLKGEYRTETPEIIDRIKNILDYFNLVLNVVQKVPDILAGTATMPKEYRDYVTAKVNLVFIELKKIINLLLIKKNELIIKLLRRIKFGTIDKKLASLFAVINQIIRAVQLAKEALENALAVAYNTITNISGPFYIGPQEYGFFFTAKSNMAICPFYKTDPTVYKAGQLGKPFWGMGVMNIAFDMSKCQFKLDIGAKSALQNVDFKKINEIVRKSFPPITTPEYLMDPDLFDVRLALSDQNSPAIEKLVRLLEASIVIGGDFLPSYERLKLTNIWFVAAILTTWGPTTRSIYGDFIFHGFI</sequence>
<accession>A0ABZ0YZ50</accession>
<dbReference type="EMBL" id="OR769219">
    <property type="protein sequence ID" value="WQJ51104.1"/>
    <property type="molecule type" value="Genomic_DNA"/>
</dbReference>
<keyword evidence="2" id="KW-1185">Reference proteome</keyword>
<proteinExistence type="predicted"/>
<evidence type="ECO:0000313" key="2">
    <source>
        <dbReference type="Proteomes" id="UP001348805"/>
    </source>
</evidence>
<reference evidence="1 2" key="1">
    <citation type="submission" date="2023-11" db="EMBL/GenBank/DDBJ databases">
        <authorList>
            <person name="Cook R."/>
            <person name="Crisci M."/>
            <person name="Pye H."/>
            <person name="Adriaenssens E."/>
            <person name="Santini J."/>
        </authorList>
    </citation>
    <scope>NUCLEOTIDE SEQUENCE [LARGE SCALE GENOMIC DNA]</scope>
    <source>
        <strain evidence="1">Lak_Megaphage_RVC_AP3_GC26</strain>
    </source>
</reference>
<dbReference type="Proteomes" id="UP001348805">
    <property type="component" value="Segment"/>
</dbReference>
<protein>
    <submittedName>
        <fullName evidence="1">Uncharacterized protein</fullName>
    </submittedName>
</protein>